<keyword evidence="1" id="KW-0472">Membrane</keyword>
<protein>
    <submittedName>
        <fullName evidence="2">DUF2254 domain-containing protein</fullName>
    </submittedName>
</protein>
<feature type="transmembrane region" description="Helical" evidence="1">
    <location>
        <begin position="56"/>
        <end position="85"/>
    </location>
</feature>
<name>A0A7C9IG66_9RHOB</name>
<feature type="transmembrane region" description="Helical" evidence="1">
    <location>
        <begin position="106"/>
        <end position="127"/>
    </location>
</feature>
<keyword evidence="1" id="KW-0812">Transmembrane</keyword>
<accession>A0A7C9IG66</accession>
<dbReference type="Proteomes" id="UP000480350">
    <property type="component" value="Unassembled WGS sequence"/>
</dbReference>
<gene>
    <name evidence="2" type="ORF">GQ651_09665</name>
</gene>
<dbReference type="Pfam" id="PF10011">
    <property type="entry name" value="DUF2254"/>
    <property type="match status" value="1"/>
</dbReference>
<evidence type="ECO:0000256" key="1">
    <source>
        <dbReference type="SAM" id="Phobius"/>
    </source>
</evidence>
<evidence type="ECO:0000313" key="2">
    <source>
        <dbReference type="EMBL" id="MXQ08108.1"/>
    </source>
</evidence>
<dbReference type="InterPro" id="IPR018723">
    <property type="entry name" value="DUF2254_membrane"/>
</dbReference>
<reference evidence="2 3" key="1">
    <citation type="submission" date="2019-12" db="EMBL/GenBank/DDBJ databases">
        <authorList>
            <person name="Lee S.D."/>
        </authorList>
    </citation>
    <scope>NUCLEOTIDE SEQUENCE [LARGE SCALE GENOMIC DNA]</scope>
    <source>
        <strain evidence="2 3">GH1-50</strain>
    </source>
</reference>
<keyword evidence="3" id="KW-1185">Reference proteome</keyword>
<proteinExistence type="predicted"/>
<comment type="caution">
    <text evidence="2">The sequence shown here is derived from an EMBL/GenBank/DDBJ whole genome shotgun (WGS) entry which is preliminary data.</text>
</comment>
<keyword evidence="1" id="KW-1133">Transmembrane helix</keyword>
<reference evidence="2 3" key="2">
    <citation type="submission" date="2020-03" db="EMBL/GenBank/DDBJ databases">
        <title>Kangsaoukella pontilimi gen. nov., sp. nov., a new member of the family Rhodobacteraceae isolated from a tidal mudflat.</title>
        <authorList>
            <person name="Kim I.S."/>
        </authorList>
    </citation>
    <scope>NUCLEOTIDE SEQUENCE [LARGE SCALE GENOMIC DNA]</scope>
    <source>
        <strain evidence="2 3">GH1-50</strain>
    </source>
</reference>
<dbReference type="AlphaFoldDB" id="A0A7C9IG66"/>
<evidence type="ECO:0000313" key="3">
    <source>
        <dbReference type="Proteomes" id="UP000480350"/>
    </source>
</evidence>
<dbReference type="EMBL" id="WUPT01000002">
    <property type="protein sequence ID" value="MXQ08108.1"/>
    <property type="molecule type" value="Genomic_DNA"/>
</dbReference>
<organism evidence="2 3">
    <name type="scientific">Kangsaoukella pontilimi</name>
    <dbReference type="NCBI Taxonomy" id="2691042"/>
    <lineage>
        <taxon>Bacteria</taxon>
        <taxon>Pseudomonadati</taxon>
        <taxon>Pseudomonadota</taxon>
        <taxon>Alphaproteobacteria</taxon>
        <taxon>Rhodobacterales</taxon>
        <taxon>Paracoccaceae</taxon>
        <taxon>Kangsaoukella</taxon>
    </lineage>
</organism>
<dbReference type="RefSeq" id="WP_160764056.1">
    <property type="nucleotide sequence ID" value="NZ_WUPT01000002.1"/>
</dbReference>
<feature type="transmembrane region" description="Helical" evidence="1">
    <location>
        <begin position="133"/>
        <end position="153"/>
    </location>
</feature>
<sequence>MGRLRRLILFFRRYYRNMGLRVVLYALSSLLAAFLGPLGAAWINDLLDIEMTFSSVLPVLTILASSMLAVSTFSLNIMVAAHRAAANATTPRVHRILLEDTTTQSVLAAFIGAFVYSLSSIILYRAGFYREEAALLVMGLTILVVLGVVFSLLRWISHLTTLGSVDESLRVAQARAEETLTEIARHPRHGARPLSDLTDWPDDAVKIPAPSSGFVQLVDIGQLHECIGASERLRIDVRAGMHVLEGAPVAEVTGSPSDDLVSSLSDAFTIGDTRSQDQDAEFGLTVLAESASRALSPGINDPGTAIQALCLLKSLLWHYARTEPDEDAELSDRVFAGFADPEHLVDAAFRSIARDGAGTIEVAKHLRRALAELAKCGDPSLEAAVRDMADLAMAYSKSAGLLDQELEELREINV</sequence>